<keyword evidence="8" id="KW-1185">Reference proteome</keyword>
<evidence type="ECO:0000256" key="4">
    <source>
        <dbReference type="ARBA" id="ARBA00023136"/>
    </source>
</evidence>
<evidence type="ECO:0000256" key="5">
    <source>
        <dbReference type="SAM" id="MobiDB-lite"/>
    </source>
</evidence>
<evidence type="ECO:0000256" key="3">
    <source>
        <dbReference type="ARBA" id="ARBA00022989"/>
    </source>
</evidence>
<name>A0AAD8HY17_9APIA</name>
<feature type="compositionally biased region" description="Basic and acidic residues" evidence="5">
    <location>
        <begin position="270"/>
        <end position="279"/>
    </location>
</feature>
<evidence type="ECO:0000256" key="1">
    <source>
        <dbReference type="ARBA" id="ARBA00004141"/>
    </source>
</evidence>
<evidence type="ECO:0000313" key="7">
    <source>
        <dbReference type="EMBL" id="KAK1374924.1"/>
    </source>
</evidence>
<evidence type="ECO:0000313" key="8">
    <source>
        <dbReference type="Proteomes" id="UP001237642"/>
    </source>
</evidence>
<dbReference type="PANTHER" id="PTHR19282:SF522">
    <property type="entry name" value="TETRASPANIN"/>
    <property type="match status" value="1"/>
</dbReference>
<sequence length="279" mass="31096">MGCKGCLECLLKLLNFLLTLLGLAMVGYGIYLFVEFKNESSSHPHGDEMLPFGRPLLMAVSLAGNIFDNLPKAWFIYLFAGLGLAIFLISCFGCIGAATRNGCCLCCSVQYSLLLFLLILVELGVAAFIFFDKSWKEEIPRDKTGDFDMISRFLEKNWKIAKWVALGAVIFETLVFLLALLVKAANKPEEYDSDEEYIGGSRQQLRQPLINNRPPVPVTGVPVAGTLDNRPGRSDAWSTRMREKYGLDTSEFTYNPSESNGTQQAAPQQTEEKSWCTIM</sequence>
<keyword evidence="2 6" id="KW-0812">Transmembrane</keyword>
<reference evidence="7" key="2">
    <citation type="submission" date="2023-05" db="EMBL/GenBank/DDBJ databases">
        <authorList>
            <person name="Schelkunov M.I."/>
        </authorList>
    </citation>
    <scope>NUCLEOTIDE SEQUENCE</scope>
    <source>
        <strain evidence="7">Hsosn_3</strain>
        <tissue evidence="7">Leaf</tissue>
    </source>
</reference>
<organism evidence="7 8">
    <name type="scientific">Heracleum sosnowskyi</name>
    <dbReference type="NCBI Taxonomy" id="360622"/>
    <lineage>
        <taxon>Eukaryota</taxon>
        <taxon>Viridiplantae</taxon>
        <taxon>Streptophyta</taxon>
        <taxon>Embryophyta</taxon>
        <taxon>Tracheophyta</taxon>
        <taxon>Spermatophyta</taxon>
        <taxon>Magnoliopsida</taxon>
        <taxon>eudicotyledons</taxon>
        <taxon>Gunneridae</taxon>
        <taxon>Pentapetalae</taxon>
        <taxon>asterids</taxon>
        <taxon>campanulids</taxon>
        <taxon>Apiales</taxon>
        <taxon>Apiaceae</taxon>
        <taxon>Apioideae</taxon>
        <taxon>apioid superclade</taxon>
        <taxon>Tordylieae</taxon>
        <taxon>Tordyliinae</taxon>
        <taxon>Heracleum</taxon>
    </lineage>
</organism>
<feature type="region of interest" description="Disordered" evidence="5">
    <location>
        <begin position="250"/>
        <end position="279"/>
    </location>
</feature>
<dbReference type="GO" id="GO:0016020">
    <property type="term" value="C:membrane"/>
    <property type="evidence" value="ECO:0007669"/>
    <property type="project" value="UniProtKB-SubCell"/>
</dbReference>
<accession>A0AAD8HY17</accession>
<dbReference type="Proteomes" id="UP001237642">
    <property type="component" value="Unassembled WGS sequence"/>
</dbReference>
<feature type="transmembrane region" description="Helical" evidence="6">
    <location>
        <begin position="74"/>
        <end position="99"/>
    </location>
</feature>
<feature type="transmembrane region" description="Helical" evidence="6">
    <location>
        <begin position="12"/>
        <end position="34"/>
    </location>
</feature>
<feature type="transmembrane region" description="Helical" evidence="6">
    <location>
        <begin position="111"/>
        <end position="131"/>
    </location>
</feature>
<feature type="transmembrane region" description="Helical" evidence="6">
    <location>
        <begin position="160"/>
        <end position="182"/>
    </location>
</feature>
<comment type="caution">
    <text evidence="7">The sequence shown here is derived from an EMBL/GenBank/DDBJ whole genome shotgun (WGS) entry which is preliminary data.</text>
</comment>
<feature type="compositionally biased region" description="Polar residues" evidence="5">
    <location>
        <begin position="250"/>
        <end position="269"/>
    </location>
</feature>
<keyword evidence="4 6" id="KW-0472">Membrane</keyword>
<comment type="subcellular location">
    <subcellularLocation>
        <location evidence="1">Membrane</location>
        <topology evidence="1">Multi-pass membrane protein</topology>
    </subcellularLocation>
</comment>
<dbReference type="PANTHER" id="PTHR19282">
    <property type="entry name" value="TETRASPANIN"/>
    <property type="match status" value="1"/>
</dbReference>
<dbReference type="InterPro" id="IPR018499">
    <property type="entry name" value="Tetraspanin/Peripherin"/>
</dbReference>
<evidence type="ECO:0000256" key="2">
    <source>
        <dbReference type="ARBA" id="ARBA00022692"/>
    </source>
</evidence>
<keyword evidence="3 6" id="KW-1133">Transmembrane helix</keyword>
<reference evidence="7" key="1">
    <citation type="submission" date="2023-02" db="EMBL/GenBank/DDBJ databases">
        <title>Genome of toxic invasive species Heracleum sosnowskyi carries increased number of genes despite the absence of recent whole-genome duplications.</title>
        <authorList>
            <person name="Schelkunov M."/>
            <person name="Shtratnikova V."/>
            <person name="Makarenko M."/>
            <person name="Klepikova A."/>
            <person name="Omelchenko D."/>
            <person name="Novikova G."/>
            <person name="Obukhova E."/>
            <person name="Bogdanov V."/>
            <person name="Penin A."/>
            <person name="Logacheva M."/>
        </authorList>
    </citation>
    <scope>NUCLEOTIDE SEQUENCE</scope>
    <source>
        <strain evidence="7">Hsosn_3</strain>
        <tissue evidence="7">Leaf</tissue>
    </source>
</reference>
<evidence type="ECO:0000256" key="6">
    <source>
        <dbReference type="SAM" id="Phobius"/>
    </source>
</evidence>
<dbReference type="EMBL" id="JAUIZM010000007">
    <property type="protein sequence ID" value="KAK1374924.1"/>
    <property type="molecule type" value="Genomic_DNA"/>
</dbReference>
<proteinExistence type="predicted"/>
<protein>
    <submittedName>
        <fullName evidence="7">Tobamovirus multiplication protein 2A</fullName>
    </submittedName>
</protein>
<dbReference type="Pfam" id="PF00335">
    <property type="entry name" value="Tetraspanin"/>
    <property type="match status" value="1"/>
</dbReference>
<dbReference type="AlphaFoldDB" id="A0AAD8HY17"/>
<gene>
    <name evidence="7" type="ORF">POM88_031117</name>
</gene>